<evidence type="ECO:0000259" key="3">
    <source>
        <dbReference type="Pfam" id="PF25055"/>
    </source>
</evidence>
<evidence type="ECO:0000313" key="5">
    <source>
        <dbReference type="Proteomes" id="UP001396334"/>
    </source>
</evidence>
<evidence type="ECO:0000256" key="1">
    <source>
        <dbReference type="ARBA" id="ARBA00022737"/>
    </source>
</evidence>
<gene>
    <name evidence="4" type="ORF">V6N11_027260</name>
</gene>
<evidence type="ECO:0000313" key="4">
    <source>
        <dbReference type="EMBL" id="KAK8987510.1"/>
    </source>
</evidence>
<dbReference type="Pfam" id="PF25055">
    <property type="entry name" value="DUF7792"/>
    <property type="match status" value="1"/>
</dbReference>
<dbReference type="PANTHER" id="PTHR46168:SF12">
    <property type="entry name" value="ARMADILLO REPEAT ONLY 4-LIKE PROTEIN"/>
    <property type="match status" value="1"/>
</dbReference>
<keyword evidence="5" id="KW-1185">Reference proteome</keyword>
<dbReference type="PROSITE" id="PS50176">
    <property type="entry name" value="ARM_REPEAT"/>
    <property type="match status" value="1"/>
</dbReference>
<accession>A0ABR2PH47</accession>
<dbReference type="PANTHER" id="PTHR46168">
    <property type="entry name" value="ARMADILLO REPEAT ONLY 4"/>
    <property type="match status" value="1"/>
</dbReference>
<dbReference type="InterPro" id="IPR016024">
    <property type="entry name" value="ARM-type_fold"/>
</dbReference>
<protein>
    <recommendedName>
        <fullName evidence="3">DUF7792 domain-containing protein</fullName>
    </recommendedName>
</protein>
<keyword evidence="1" id="KW-0677">Repeat</keyword>
<dbReference type="SMART" id="SM00185">
    <property type="entry name" value="ARM"/>
    <property type="match status" value="3"/>
</dbReference>
<feature type="domain" description="DUF7792" evidence="3">
    <location>
        <begin position="11"/>
        <end position="130"/>
    </location>
</feature>
<dbReference type="InterPro" id="IPR011989">
    <property type="entry name" value="ARM-like"/>
</dbReference>
<dbReference type="InterPro" id="IPR000225">
    <property type="entry name" value="Armadillo"/>
</dbReference>
<name>A0ABR2PH47_9ROSI</name>
<dbReference type="Proteomes" id="UP001396334">
    <property type="component" value="Unassembled WGS sequence"/>
</dbReference>
<proteinExistence type="predicted"/>
<organism evidence="4 5">
    <name type="scientific">Hibiscus sabdariffa</name>
    <name type="common">roselle</name>
    <dbReference type="NCBI Taxonomy" id="183260"/>
    <lineage>
        <taxon>Eukaryota</taxon>
        <taxon>Viridiplantae</taxon>
        <taxon>Streptophyta</taxon>
        <taxon>Embryophyta</taxon>
        <taxon>Tracheophyta</taxon>
        <taxon>Spermatophyta</taxon>
        <taxon>Magnoliopsida</taxon>
        <taxon>eudicotyledons</taxon>
        <taxon>Gunneridae</taxon>
        <taxon>Pentapetalae</taxon>
        <taxon>rosids</taxon>
        <taxon>malvids</taxon>
        <taxon>Malvales</taxon>
        <taxon>Malvaceae</taxon>
        <taxon>Malvoideae</taxon>
        <taxon>Hibiscus</taxon>
    </lineage>
</organism>
<reference evidence="4 5" key="1">
    <citation type="journal article" date="2024" name="G3 (Bethesda)">
        <title>Genome assembly of Hibiscus sabdariffa L. provides insights into metabolisms of medicinal natural products.</title>
        <authorList>
            <person name="Kim T."/>
        </authorList>
    </citation>
    <scope>NUCLEOTIDE SEQUENCE [LARGE SCALE GENOMIC DNA]</scope>
    <source>
        <strain evidence="4">TK-2024</strain>
        <tissue evidence="4">Old leaves</tissue>
    </source>
</reference>
<evidence type="ECO:0000256" key="2">
    <source>
        <dbReference type="PROSITE-ProRule" id="PRU00259"/>
    </source>
</evidence>
<sequence length="697" mass="79208">MLGWEAEKQTEQLLDLVSFAEEVCLAANKAKSFKGECNEAKQLVIRLSQMLKTLLCCIRSARTSLYLRPVKCIVADVEAQFDLALAIVRKCKGRNLIWRLFTGRNTKRFRELYDHLNASIGLMEWLLSIYVPQRGFLGCSTANQKSPTLLVWFCISTIKMGSELEDRERAAGCLMSLVQWNDEYKKIIYVEGGVPPLQKLLKENISFDAQINVAKTLCLLVDEKEREMVVMNDMVSTILDRLSRSSVTLDQIEAADLVAFIAEHNPKLKEYHLIRENVIWRLISLLSYANDHWPSSLKLRLKLSCSKALLMLVRRSVWNCKTLTETKGMLCLAKLLATEKDELQYNCLMIIREITAIAEWDQDFRQSTFKSSSPASKAVVDELLKVIDEHHNTKLRIPAIKSVGSLARSFSAKDIQVISPLVARLGDTDRQVAMEASIALQKFVCKTNQLSSEHSKSIIEFNGVPLLMKLLLDDRDKILQSHGLTLICNLANHDSNSNVLINAGALTALRTTGQAIAEEQPELEALVSAATSKLQSNKTEKHQVLDRSPGIKQFITEQSKVFLDFVGRRLKLLFEGLTVYLPWMVNLLQESCIKGISGAIRFLKTRRTRRIMKAKCLNLGLTLRWVMKEIARKLRLMKKIVKSMEKKEIRRKFGYIVHKTRTGNRIGSGEFFQAQMFLSSGYFKPKIKQKKKSTLSD</sequence>
<feature type="repeat" description="ARM" evidence="2">
    <location>
        <begin position="462"/>
        <end position="505"/>
    </location>
</feature>
<dbReference type="EMBL" id="JBBPBN010000060">
    <property type="protein sequence ID" value="KAK8987510.1"/>
    <property type="molecule type" value="Genomic_DNA"/>
</dbReference>
<dbReference type="Gene3D" id="1.25.10.10">
    <property type="entry name" value="Leucine-rich Repeat Variant"/>
    <property type="match status" value="2"/>
</dbReference>
<dbReference type="InterPro" id="IPR056694">
    <property type="entry name" value="DUF7792"/>
</dbReference>
<comment type="caution">
    <text evidence="4">The sequence shown here is derived from an EMBL/GenBank/DDBJ whole genome shotgun (WGS) entry which is preliminary data.</text>
</comment>
<dbReference type="SUPFAM" id="SSF48371">
    <property type="entry name" value="ARM repeat"/>
    <property type="match status" value="1"/>
</dbReference>